<sequence>MASQRRARDPGQGKRRISARDEVGLVGGGGDGCVGGQLEEEAQAENIIADIFTQVKDPQKGFVPYGMIRELLVPFYKANGSRKPNRKIFYGDMPVRSSLAGSCIMKWMQLERRVPAWKRATFL</sequence>
<evidence type="ECO:0000256" key="1">
    <source>
        <dbReference type="SAM" id="MobiDB-lite"/>
    </source>
</evidence>
<reference evidence="3" key="1">
    <citation type="journal article" date="2009" name="Science">
        <title>The B73 maize genome: complexity, diversity, and dynamics.</title>
        <authorList>
            <person name="Schnable P.S."/>
            <person name="Ware D."/>
            <person name="Fulton R.S."/>
            <person name="Stein J.C."/>
            <person name="Wei F."/>
            <person name="Pasternak S."/>
            <person name="Liang C."/>
            <person name="Zhang J."/>
            <person name="Fulton L."/>
            <person name="Graves T.A."/>
            <person name="Minx P."/>
            <person name="Reily A.D."/>
            <person name="Courtney L."/>
            <person name="Kruchowski S.S."/>
            <person name="Tomlinson C."/>
            <person name="Strong C."/>
            <person name="Delehaunty K."/>
            <person name="Fronick C."/>
            <person name="Courtney B."/>
            <person name="Rock S.M."/>
            <person name="Belter E."/>
            <person name="Du F."/>
            <person name="Kim K."/>
            <person name="Abbott R.M."/>
            <person name="Cotton M."/>
            <person name="Levy A."/>
            <person name="Marchetto P."/>
            <person name="Ochoa K."/>
            <person name="Jackson S.M."/>
            <person name="Gillam B."/>
            <person name="Chen W."/>
            <person name="Yan L."/>
            <person name="Higginbotham J."/>
            <person name="Cardenas M."/>
            <person name="Waligorski J."/>
            <person name="Applebaum E."/>
            <person name="Phelps L."/>
            <person name="Falcone J."/>
            <person name="Kanchi K."/>
            <person name="Thane T."/>
            <person name="Scimone A."/>
            <person name="Thane N."/>
            <person name="Henke J."/>
            <person name="Wang T."/>
            <person name="Ruppert J."/>
            <person name="Shah N."/>
            <person name="Rotter K."/>
            <person name="Hodges J."/>
            <person name="Ingenthron E."/>
            <person name="Cordes M."/>
            <person name="Kohlberg S."/>
            <person name="Sgro J."/>
            <person name="Delgado B."/>
            <person name="Mead K."/>
            <person name="Chinwalla A."/>
            <person name="Leonard S."/>
            <person name="Crouse K."/>
            <person name="Collura K."/>
            <person name="Kudrna D."/>
            <person name="Currie J."/>
            <person name="He R."/>
            <person name="Angelova A."/>
            <person name="Rajasekar S."/>
            <person name="Mueller T."/>
            <person name="Lomeli R."/>
            <person name="Scara G."/>
            <person name="Ko A."/>
            <person name="Delaney K."/>
            <person name="Wissotski M."/>
            <person name="Lopez G."/>
            <person name="Campos D."/>
            <person name="Braidotti M."/>
            <person name="Ashley E."/>
            <person name="Golser W."/>
            <person name="Kim H."/>
            <person name="Lee S."/>
            <person name="Lin J."/>
            <person name="Dujmic Z."/>
            <person name="Kim W."/>
            <person name="Talag J."/>
            <person name="Zuccolo A."/>
            <person name="Fan C."/>
            <person name="Sebastian A."/>
            <person name="Kramer M."/>
            <person name="Spiegel L."/>
            <person name="Nascimento L."/>
            <person name="Zutavern T."/>
            <person name="Miller B."/>
            <person name="Ambroise C."/>
            <person name="Muller S."/>
            <person name="Spooner W."/>
            <person name="Narechania A."/>
            <person name="Ren L."/>
            <person name="Wei S."/>
            <person name="Kumari S."/>
            <person name="Faga B."/>
            <person name="Levy M.J."/>
            <person name="McMahan L."/>
            <person name="Van Buren P."/>
            <person name="Vaughn M.W."/>
            <person name="Ying K."/>
            <person name="Yeh C.-T."/>
            <person name="Emrich S.J."/>
            <person name="Jia Y."/>
            <person name="Kalyanaraman A."/>
            <person name="Hsia A.-P."/>
            <person name="Barbazuk W.B."/>
            <person name="Baucom R.S."/>
            <person name="Brutnell T.P."/>
            <person name="Carpita N.C."/>
            <person name="Chaparro C."/>
            <person name="Chia J.-M."/>
            <person name="Deragon J.-M."/>
            <person name="Estill J.C."/>
            <person name="Fu Y."/>
            <person name="Jeddeloh J.A."/>
            <person name="Han Y."/>
            <person name="Lee H."/>
            <person name="Li P."/>
            <person name="Lisch D.R."/>
            <person name="Liu S."/>
            <person name="Liu Z."/>
            <person name="Nagel D.H."/>
            <person name="McCann M.C."/>
            <person name="SanMiguel P."/>
            <person name="Myers A.M."/>
            <person name="Nettleton D."/>
            <person name="Nguyen J."/>
            <person name="Penning B.W."/>
            <person name="Ponnala L."/>
            <person name="Schneider K.L."/>
            <person name="Schwartz D.C."/>
            <person name="Sharma A."/>
            <person name="Soderlund C."/>
            <person name="Springer N.M."/>
            <person name="Sun Q."/>
            <person name="Wang H."/>
            <person name="Waterman M."/>
            <person name="Westerman R."/>
            <person name="Wolfgruber T.K."/>
            <person name="Yang L."/>
            <person name="Yu Y."/>
            <person name="Zhang L."/>
            <person name="Zhou S."/>
            <person name="Zhu Q."/>
            <person name="Bennetzen J.L."/>
            <person name="Dawe R.K."/>
            <person name="Jiang J."/>
            <person name="Jiang N."/>
            <person name="Presting G.G."/>
            <person name="Wessler S.R."/>
            <person name="Aluru S."/>
            <person name="Martienssen R.A."/>
            <person name="Clifton S.W."/>
            <person name="McCombie W.R."/>
            <person name="Wing R.A."/>
            <person name="Wilson R.K."/>
        </authorList>
    </citation>
    <scope>NUCLEOTIDE SEQUENCE [LARGE SCALE GENOMIC DNA]</scope>
    <source>
        <strain evidence="3">cv. B73</strain>
    </source>
</reference>
<dbReference type="AlphaFoldDB" id="A0A804PCH4"/>
<evidence type="ECO:0000313" key="2">
    <source>
        <dbReference type="EnsemblPlants" id="Zm00001eb226180_P001"/>
    </source>
</evidence>
<proteinExistence type="predicted"/>
<feature type="compositionally biased region" description="Basic and acidic residues" evidence="1">
    <location>
        <begin position="1"/>
        <end position="23"/>
    </location>
</feature>
<keyword evidence="3" id="KW-1185">Reference proteome</keyword>
<evidence type="ECO:0000313" key="3">
    <source>
        <dbReference type="Proteomes" id="UP000007305"/>
    </source>
</evidence>
<dbReference type="Gramene" id="Zm00001eb226180_T001">
    <property type="protein sequence ID" value="Zm00001eb226180_P001"/>
    <property type="gene ID" value="Zm00001eb226180"/>
</dbReference>
<reference evidence="2" key="3">
    <citation type="submission" date="2021-05" db="UniProtKB">
        <authorList>
            <consortium name="EnsemblPlants"/>
        </authorList>
    </citation>
    <scope>IDENTIFICATION</scope>
    <source>
        <strain evidence="2">cv. B73</strain>
    </source>
</reference>
<dbReference type="InParanoid" id="A0A804PCH4"/>
<dbReference type="EnsemblPlants" id="Zm00001eb226180_T001">
    <property type="protein sequence ID" value="Zm00001eb226180_P001"/>
    <property type="gene ID" value="Zm00001eb226180"/>
</dbReference>
<dbReference type="Proteomes" id="UP000007305">
    <property type="component" value="Chromosome 5"/>
</dbReference>
<accession>A0A804PCH4</accession>
<organism evidence="2 3">
    <name type="scientific">Zea mays</name>
    <name type="common">Maize</name>
    <dbReference type="NCBI Taxonomy" id="4577"/>
    <lineage>
        <taxon>Eukaryota</taxon>
        <taxon>Viridiplantae</taxon>
        <taxon>Streptophyta</taxon>
        <taxon>Embryophyta</taxon>
        <taxon>Tracheophyta</taxon>
        <taxon>Spermatophyta</taxon>
        <taxon>Magnoliopsida</taxon>
        <taxon>Liliopsida</taxon>
        <taxon>Poales</taxon>
        <taxon>Poaceae</taxon>
        <taxon>PACMAD clade</taxon>
        <taxon>Panicoideae</taxon>
        <taxon>Andropogonodae</taxon>
        <taxon>Andropogoneae</taxon>
        <taxon>Tripsacinae</taxon>
        <taxon>Zea</taxon>
    </lineage>
</organism>
<reference evidence="2" key="2">
    <citation type="submission" date="2019-07" db="EMBL/GenBank/DDBJ databases">
        <authorList>
            <person name="Seetharam A."/>
            <person name="Woodhouse M."/>
            <person name="Cannon E."/>
        </authorList>
    </citation>
    <scope>NUCLEOTIDE SEQUENCE [LARGE SCALE GENOMIC DNA]</scope>
    <source>
        <strain evidence="2">cv. B73</strain>
    </source>
</reference>
<feature type="region of interest" description="Disordered" evidence="1">
    <location>
        <begin position="1"/>
        <end position="29"/>
    </location>
</feature>
<protein>
    <submittedName>
        <fullName evidence="2">Uncharacterized protein</fullName>
    </submittedName>
</protein>
<name>A0A804PCH4_MAIZE</name>